<keyword evidence="1" id="KW-0472">Membrane</keyword>
<dbReference type="InterPro" id="IPR019420">
    <property type="entry name" value="7TM_GPCR_serpentine_rcpt_Srbc"/>
</dbReference>
<dbReference type="AlphaFoldDB" id="A0AAE9D247"/>
<feature type="transmembrane region" description="Helical" evidence="1">
    <location>
        <begin position="37"/>
        <end position="55"/>
    </location>
</feature>
<feature type="transmembrane region" description="Helical" evidence="1">
    <location>
        <begin position="165"/>
        <end position="186"/>
    </location>
</feature>
<accession>A0AAE9D247</accession>
<feature type="transmembrane region" description="Helical" evidence="1">
    <location>
        <begin position="77"/>
        <end position="98"/>
    </location>
</feature>
<evidence type="ECO:0000256" key="1">
    <source>
        <dbReference type="SAM" id="Phobius"/>
    </source>
</evidence>
<protein>
    <submittedName>
        <fullName evidence="2">Uncharacterized protein</fullName>
    </submittedName>
</protein>
<sequence length="199" mass="22363">MTLPLLVALVGLTSCILNTIKKHISLILIYSRCHLDIFVGFSVIIYIGVIIRKALDANKVTVKSTYFVVFSSPPSDFLWPIRFILSVFILFWRIIILARPQFAKSCSPKIACSTILILSLAFSITDVLVFFLGCLVQLTAHPGCMALGCMAGPCFAHYATINRTILFSLTFLCVFIHSILICFYEIKETGEKRIEKVRF</sequence>
<dbReference type="EMBL" id="CP090895">
    <property type="protein sequence ID" value="ULT90658.1"/>
    <property type="molecule type" value="Genomic_DNA"/>
</dbReference>
<proteinExistence type="predicted"/>
<feature type="transmembrane region" description="Helical" evidence="1">
    <location>
        <begin position="6"/>
        <end position="30"/>
    </location>
</feature>
<keyword evidence="1" id="KW-0812">Transmembrane</keyword>
<keyword evidence="1" id="KW-1133">Transmembrane helix</keyword>
<evidence type="ECO:0000313" key="2">
    <source>
        <dbReference type="EMBL" id="ULT90658.1"/>
    </source>
</evidence>
<feature type="transmembrane region" description="Helical" evidence="1">
    <location>
        <begin position="110"/>
        <end position="132"/>
    </location>
</feature>
<dbReference type="PANTHER" id="PTHR10664">
    <property type="entry name" value="SERPENTINE RECEPTOR-C.ELEGANS"/>
    <property type="match status" value="1"/>
</dbReference>
<organism evidence="2 3">
    <name type="scientific">Caenorhabditis briggsae</name>
    <dbReference type="NCBI Taxonomy" id="6238"/>
    <lineage>
        <taxon>Eukaryota</taxon>
        <taxon>Metazoa</taxon>
        <taxon>Ecdysozoa</taxon>
        <taxon>Nematoda</taxon>
        <taxon>Chromadorea</taxon>
        <taxon>Rhabditida</taxon>
        <taxon>Rhabditina</taxon>
        <taxon>Rhabditomorpha</taxon>
        <taxon>Rhabditoidea</taxon>
        <taxon>Rhabditidae</taxon>
        <taxon>Peloderinae</taxon>
        <taxon>Caenorhabditis</taxon>
    </lineage>
</organism>
<dbReference type="Proteomes" id="UP000827892">
    <property type="component" value="Chromosome V"/>
</dbReference>
<reference evidence="2 3" key="1">
    <citation type="submission" date="2022-02" db="EMBL/GenBank/DDBJ databases">
        <title>Chromosome-level reference genomes for two strains of Caenorhabditis briggsae: an improved platform for comparative genomics.</title>
        <authorList>
            <person name="Stevens L."/>
            <person name="Andersen E.C."/>
        </authorList>
    </citation>
    <scope>NUCLEOTIDE SEQUENCE [LARGE SCALE GENOMIC DNA]</scope>
    <source>
        <strain evidence="2">QX1410_ONT</strain>
        <tissue evidence="2">Whole-organism</tissue>
    </source>
</reference>
<gene>
    <name evidence="2" type="ORF">L3Y34_008762</name>
</gene>
<dbReference type="Pfam" id="PF10316">
    <property type="entry name" value="7TM_GPCR_Srbc"/>
    <property type="match status" value="1"/>
</dbReference>
<name>A0AAE9D247_CAEBR</name>
<evidence type="ECO:0000313" key="3">
    <source>
        <dbReference type="Proteomes" id="UP000827892"/>
    </source>
</evidence>